<keyword evidence="2" id="KW-1185">Reference proteome</keyword>
<comment type="caution">
    <text evidence="1">The sequence shown here is derived from an EMBL/GenBank/DDBJ whole genome shotgun (WGS) entry which is preliminary data.</text>
</comment>
<accession>C9KPI6</accession>
<protein>
    <submittedName>
        <fullName evidence="1">Uncharacterized protein</fullName>
    </submittedName>
</protein>
<dbReference type="HOGENOM" id="CLU_2955490_0_0_9"/>
<evidence type="ECO:0000313" key="2">
    <source>
        <dbReference type="Proteomes" id="UP000003671"/>
    </source>
</evidence>
<dbReference type="EMBL" id="ABWK02000020">
    <property type="protein sequence ID" value="EEX68141.1"/>
    <property type="molecule type" value="Genomic_DNA"/>
</dbReference>
<proteinExistence type="predicted"/>
<sequence>MYYMHEELDYITSNQIRFELVKTNQYALIIAQTARFSNKKGGNQRFSQVEQLPSYIACA</sequence>
<gene>
    <name evidence="1" type="ORF">MITSMUL_05143</name>
</gene>
<dbReference type="AlphaFoldDB" id="C9KPI6"/>
<organism evidence="1 2">
    <name type="scientific">Mitsuokella multacida DSM 20544</name>
    <dbReference type="NCBI Taxonomy" id="500635"/>
    <lineage>
        <taxon>Bacteria</taxon>
        <taxon>Bacillati</taxon>
        <taxon>Bacillota</taxon>
        <taxon>Negativicutes</taxon>
        <taxon>Selenomonadales</taxon>
        <taxon>Selenomonadaceae</taxon>
        <taxon>Mitsuokella</taxon>
    </lineage>
</organism>
<reference evidence="1" key="1">
    <citation type="submission" date="2009-09" db="EMBL/GenBank/DDBJ databases">
        <authorList>
            <person name="Weinstock G."/>
            <person name="Sodergren E."/>
            <person name="Clifton S."/>
            <person name="Fulton L."/>
            <person name="Fulton B."/>
            <person name="Courtney L."/>
            <person name="Fronick C."/>
            <person name="Harrison M."/>
            <person name="Strong C."/>
            <person name="Farmer C."/>
            <person name="Delahaunty K."/>
            <person name="Markovic C."/>
            <person name="Hall O."/>
            <person name="Minx P."/>
            <person name="Tomlinson C."/>
            <person name="Mitreva M."/>
            <person name="Nelson J."/>
            <person name="Hou S."/>
            <person name="Wollam A."/>
            <person name="Pepin K.H."/>
            <person name="Johnson M."/>
            <person name="Bhonagiri V."/>
            <person name="Nash W.E."/>
            <person name="Warren W."/>
            <person name="Chinwalla A."/>
            <person name="Mardis E.R."/>
            <person name="Wilson R.K."/>
        </authorList>
    </citation>
    <scope>NUCLEOTIDE SEQUENCE [LARGE SCALE GENOMIC DNA]</scope>
    <source>
        <strain evidence="1">DSM 20544</strain>
    </source>
</reference>
<evidence type="ECO:0000313" key="1">
    <source>
        <dbReference type="EMBL" id="EEX68141.1"/>
    </source>
</evidence>
<dbReference type="Proteomes" id="UP000003671">
    <property type="component" value="Unassembled WGS sequence"/>
</dbReference>
<name>C9KPI6_9FIRM</name>